<dbReference type="Proteomes" id="UP000265520">
    <property type="component" value="Unassembled WGS sequence"/>
</dbReference>
<accession>A0A392MFM0</accession>
<organism evidence="1 2">
    <name type="scientific">Trifolium medium</name>
    <dbReference type="NCBI Taxonomy" id="97028"/>
    <lineage>
        <taxon>Eukaryota</taxon>
        <taxon>Viridiplantae</taxon>
        <taxon>Streptophyta</taxon>
        <taxon>Embryophyta</taxon>
        <taxon>Tracheophyta</taxon>
        <taxon>Spermatophyta</taxon>
        <taxon>Magnoliopsida</taxon>
        <taxon>eudicotyledons</taxon>
        <taxon>Gunneridae</taxon>
        <taxon>Pentapetalae</taxon>
        <taxon>rosids</taxon>
        <taxon>fabids</taxon>
        <taxon>Fabales</taxon>
        <taxon>Fabaceae</taxon>
        <taxon>Papilionoideae</taxon>
        <taxon>50 kb inversion clade</taxon>
        <taxon>NPAAA clade</taxon>
        <taxon>Hologalegina</taxon>
        <taxon>IRL clade</taxon>
        <taxon>Trifolieae</taxon>
        <taxon>Trifolium</taxon>
    </lineage>
</organism>
<name>A0A392MFM0_9FABA</name>
<keyword evidence="2" id="KW-1185">Reference proteome</keyword>
<evidence type="ECO:0000313" key="1">
    <source>
        <dbReference type="EMBL" id="MCH85875.1"/>
    </source>
</evidence>
<evidence type="ECO:0000313" key="2">
    <source>
        <dbReference type="Proteomes" id="UP000265520"/>
    </source>
</evidence>
<comment type="caution">
    <text evidence="1">The sequence shown here is derived from an EMBL/GenBank/DDBJ whole genome shotgun (WGS) entry which is preliminary data.</text>
</comment>
<gene>
    <name evidence="1" type="ORF">A2U01_0006727</name>
</gene>
<proteinExistence type="predicted"/>
<dbReference type="PANTHER" id="PTHR36617">
    <property type="entry name" value="PROTEIN, PUTATIVE-RELATED"/>
    <property type="match status" value="1"/>
</dbReference>
<dbReference type="AlphaFoldDB" id="A0A392MFM0"/>
<dbReference type="EMBL" id="LXQA010009301">
    <property type="protein sequence ID" value="MCH85875.1"/>
    <property type="molecule type" value="Genomic_DNA"/>
</dbReference>
<sequence>MVWDGEQTLFWNDSWMDEIQLKTQFARLFQLCLDKDITVADMHRLGWDVGDNGWQWRKALFAWEEELWRECCAVLTNVEL</sequence>
<protein>
    <submittedName>
        <fullName evidence="1">YIPF1-like protein</fullName>
    </submittedName>
</protein>
<reference evidence="1 2" key="1">
    <citation type="journal article" date="2018" name="Front. Plant Sci.">
        <title>Red Clover (Trifolium pratense) and Zigzag Clover (T. medium) - A Picture of Genomic Similarities and Differences.</title>
        <authorList>
            <person name="Dluhosova J."/>
            <person name="Istvanek J."/>
            <person name="Nedelnik J."/>
            <person name="Repkova J."/>
        </authorList>
    </citation>
    <scope>NUCLEOTIDE SEQUENCE [LARGE SCALE GENOMIC DNA]</scope>
    <source>
        <strain evidence="2">cv. 10/8</strain>
        <tissue evidence="1">Leaf</tissue>
    </source>
</reference>
<dbReference type="PANTHER" id="PTHR36617:SF5">
    <property type="entry name" value="OS05G0421675 PROTEIN"/>
    <property type="match status" value="1"/>
</dbReference>